<evidence type="ECO:0000313" key="3">
    <source>
        <dbReference type="EMBL" id="TWI37034.1"/>
    </source>
</evidence>
<dbReference type="InterPro" id="IPR038670">
    <property type="entry name" value="HslJ-like_sf"/>
</dbReference>
<reference evidence="3 4" key="1">
    <citation type="journal article" date="2015" name="Stand. Genomic Sci.">
        <title>Genomic Encyclopedia of Bacterial and Archaeal Type Strains, Phase III: the genomes of soil and plant-associated and newly described type strains.</title>
        <authorList>
            <person name="Whitman W.B."/>
            <person name="Woyke T."/>
            <person name="Klenk H.P."/>
            <person name="Zhou Y."/>
            <person name="Lilburn T.G."/>
            <person name="Beck B.J."/>
            <person name="De Vos P."/>
            <person name="Vandamme P."/>
            <person name="Eisen J.A."/>
            <person name="Garrity G."/>
            <person name="Hugenholtz P."/>
            <person name="Kyrpides N.C."/>
        </authorList>
    </citation>
    <scope>NUCLEOTIDE SEQUENCE [LARGE SCALE GENOMIC DNA]</scope>
    <source>
        <strain evidence="3 4">CGMCC 1.5364</strain>
    </source>
</reference>
<sequence length="138" mass="14272">MTRLLTIPAALAATLVLAACEPTAPAEPGSVIPTGPYVLVGIGQDTVPQRNVGIQIDGLKLSGQGPCNSYAANQTGTPPGFKVEGLTTSGQSCSGTAGALESRYFQRLQEADGIKYLGSVLTITGPVDYLTFEPGYRK</sequence>
<dbReference type="Pfam" id="PF03724">
    <property type="entry name" value="META"/>
    <property type="match status" value="1"/>
</dbReference>
<feature type="domain" description="DUF306" evidence="2">
    <location>
        <begin position="33"/>
        <end position="125"/>
    </location>
</feature>
<proteinExistence type="predicted"/>
<dbReference type="Gene3D" id="2.40.128.270">
    <property type="match status" value="1"/>
</dbReference>
<organism evidence="3 4">
    <name type="scientific">Paracoccus sulfuroxidans</name>
    <dbReference type="NCBI Taxonomy" id="384678"/>
    <lineage>
        <taxon>Bacteria</taxon>
        <taxon>Pseudomonadati</taxon>
        <taxon>Pseudomonadota</taxon>
        <taxon>Alphaproteobacteria</taxon>
        <taxon>Rhodobacterales</taxon>
        <taxon>Paracoccaceae</taxon>
        <taxon>Paracoccus</taxon>
    </lineage>
</organism>
<protein>
    <submittedName>
        <fullName evidence="3">META domain-containing protein</fullName>
    </submittedName>
</protein>
<dbReference type="PROSITE" id="PS51257">
    <property type="entry name" value="PROKAR_LIPOPROTEIN"/>
    <property type="match status" value="1"/>
</dbReference>
<name>A0A562NXW5_9RHOB</name>
<feature type="chain" id="PRO_5021712525" evidence="1">
    <location>
        <begin position="19"/>
        <end position="138"/>
    </location>
</feature>
<evidence type="ECO:0000256" key="1">
    <source>
        <dbReference type="SAM" id="SignalP"/>
    </source>
</evidence>
<accession>A0A562NXW5</accession>
<evidence type="ECO:0000313" key="4">
    <source>
        <dbReference type="Proteomes" id="UP000316225"/>
    </source>
</evidence>
<dbReference type="InterPro" id="IPR005184">
    <property type="entry name" value="DUF306_Meta_HslJ"/>
</dbReference>
<dbReference type="Proteomes" id="UP000316225">
    <property type="component" value="Unassembled WGS sequence"/>
</dbReference>
<keyword evidence="4" id="KW-1185">Reference proteome</keyword>
<dbReference type="EMBL" id="VLKU01000002">
    <property type="protein sequence ID" value="TWI37034.1"/>
    <property type="molecule type" value="Genomic_DNA"/>
</dbReference>
<feature type="signal peptide" evidence="1">
    <location>
        <begin position="1"/>
        <end position="18"/>
    </location>
</feature>
<dbReference type="AlphaFoldDB" id="A0A562NXW5"/>
<evidence type="ECO:0000259" key="2">
    <source>
        <dbReference type="Pfam" id="PF03724"/>
    </source>
</evidence>
<comment type="caution">
    <text evidence="3">The sequence shown here is derived from an EMBL/GenBank/DDBJ whole genome shotgun (WGS) entry which is preliminary data.</text>
</comment>
<gene>
    <name evidence="3" type="ORF">IQ24_00825</name>
</gene>
<dbReference type="RefSeq" id="WP_145396505.1">
    <property type="nucleotide sequence ID" value="NZ_VLKU01000002.1"/>
</dbReference>
<keyword evidence="1" id="KW-0732">Signal</keyword>
<dbReference type="OrthoDB" id="7777568at2"/>